<evidence type="ECO:0000313" key="1">
    <source>
        <dbReference type="EMBL" id="GJT66654.1"/>
    </source>
</evidence>
<accession>A0ABQ5FTV6</accession>
<evidence type="ECO:0000313" key="2">
    <source>
        <dbReference type="Proteomes" id="UP001151760"/>
    </source>
</evidence>
<organism evidence="1 2">
    <name type="scientific">Tanacetum coccineum</name>
    <dbReference type="NCBI Taxonomy" id="301880"/>
    <lineage>
        <taxon>Eukaryota</taxon>
        <taxon>Viridiplantae</taxon>
        <taxon>Streptophyta</taxon>
        <taxon>Embryophyta</taxon>
        <taxon>Tracheophyta</taxon>
        <taxon>Spermatophyta</taxon>
        <taxon>Magnoliopsida</taxon>
        <taxon>eudicotyledons</taxon>
        <taxon>Gunneridae</taxon>
        <taxon>Pentapetalae</taxon>
        <taxon>asterids</taxon>
        <taxon>campanulids</taxon>
        <taxon>Asterales</taxon>
        <taxon>Asteraceae</taxon>
        <taxon>Asteroideae</taxon>
        <taxon>Anthemideae</taxon>
        <taxon>Anthemidinae</taxon>
        <taxon>Tanacetum</taxon>
    </lineage>
</organism>
<keyword evidence="2" id="KW-1185">Reference proteome</keyword>
<name>A0ABQ5FTV6_9ASTR</name>
<reference evidence="1" key="1">
    <citation type="journal article" date="2022" name="Int. J. Mol. Sci.">
        <title>Draft Genome of Tanacetum Coccineum: Genomic Comparison of Closely Related Tanacetum-Family Plants.</title>
        <authorList>
            <person name="Yamashiro T."/>
            <person name="Shiraishi A."/>
            <person name="Nakayama K."/>
            <person name="Satake H."/>
        </authorList>
    </citation>
    <scope>NUCLEOTIDE SEQUENCE</scope>
</reference>
<dbReference type="Proteomes" id="UP001151760">
    <property type="component" value="Unassembled WGS sequence"/>
</dbReference>
<protein>
    <submittedName>
        <fullName evidence="1">Uncharacterized protein</fullName>
    </submittedName>
</protein>
<proteinExistence type="predicted"/>
<sequence>MIDDDLFTCDTPLGPTFDEFNRLSRIDDDLFTYEVRIPGLSCPPYDEPQCDNLKNYDHEVYERNLCYDEEEKSYAEAIDTDLFTRDIPIFKTYEEYKNAWIHEWNKDVPWVPEEPWSGNGVPYEIVDHHCVPFHLKSGHVEWPTCHSNDDGYCDGGYLPGMIQNKNIVYFQDYEWHGGLEDGKLKDKALMKKAEFEES</sequence>
<reference evidence="1" key="2">
    <citation type="submission" date="2022-01" db="EMBL/GenBank/DDBJ databases">
        <authorList>
            <person name="Yamashiro T."/>
            <person name="Shiraishi A."/>
            <person name="Satake H."/>
            <person name="Nakayama K."/>
        </authorList>
    </citation>
    <scope>NUCLEOTIDE SEQUENCE</scope>
</reference>
<gene>
    <name evidence="1" type="ORF">Tco_1018134</name>
</gene>
<comment type="caution">
    <text evidence="1">The sequence shown here is derived from an EMBL/GenBank/DDBJ whole genome shotgun (WGS) entry which is preliminary data.</text>
</comment>
<dbReference type="EMBL" id="BQNB010017734">
    <property type="protein sequence ID" value="GJT66654.1"/>
    <property type="molecule type" value="Genomic_DNA"/>
</dbReference>